<dbReference type="RefSeq" id="WP_108995428.1">
    <property type="nucleotide sequence ID" value="NZ_BDQX01000381.1"/>
</dbReference>
<comment type="function">
    <text evidence="5">Part of the twin-arginine translocation (Tat) system that transports large folded proteins containing a characteristic twin-arginine motif in their signal peptide across membranes.</text>
</comment>
<accession>A0A2R5EY63</accession>
<comment type="caution">
    <text evidence="6">The sequence shown here is derived from an EMBL/GenBank/DDBJ whole genome shotgun (WGS) entry which is preliminary data.</text>
</comment>
<evidence type="ECO:0000256" key="2">
    <source>
        <dbReference type="ARBA" id="ARBA00022692"/>
    </source>
</evidence>
<dbReference type="PANTHER" id="PTHR30371">
    <property type="entry name" value="SEC-INDEPENDENT PROTEIN TRANSLOCASE PROTEIN TATC"/>
    <property type="match status" value="1"/>
</dbReference>
<reference evidence="6 7" key="1">
    <citation type="submission" date="2017-08" db="EMBL/GenBank/DDBJ databases">
        <title>Substantial Increase in Enzyme Production by Combined Drug-Resistance Mutations in Paenibacillus agaridevorans.</title>
        <authorList>
            <person name="Tanaka Y."/>
            <person name="Funane K."/>
            <person name="Hosaka T."/>
            <person name="Shiwa Y."/>
            <person name="Fujita N."/>
            <person name="Miyazaki T."/>
            <person name="Yoshikawa H."/>
            <person name="Murakami K."/>
            <person name="Kasahara K."/>
            <person name="Inaoka T."/>
            <person name="Hiraga Y."/>
            <person name="Ochi K."/>
        </authorList>
    </citation>
    <scope>NUCLEOTIDE SEQUENCE [LARGE SCALE GENOMIC DNA]</scope>
    <source>
        <strain evidence="6 7">T-3040</strain>
    </source>
</reference>
<comment type="subcellular location">
    <subcellularLocation>
        <location evidence="5">Cell membrane</location>
        <topology evidence="5">Multi-pass membrane protein</topology>
    </subcellularLocation>
    <subcellularLocation>
        <location evidence="1">Membrane</location>
        <topology evidence="1">Multi-pass membrane protein</topology>
    </subcellularLocation>
</comment>
<keyword evidence="3 5" id="KW-1133">Transmembrane helix</keyword>
<name>A0A2R5EY63_9BACL</name>
<organism evidence="6 7">
    <name type="scientific">Paenibacillus agaridevorans</name>
    <dbReference type="NCBI Taxonomy" id="171404"/>
    <lineage>
        <taxon>Bacteria</taxon>
        <taxon>Bacillati</taxon>
        <taxon>Bacillota</taxon>
        <taxon>Bacilli</taxon>
        <taxon>Bacillales</taxon>
        <taxon>Paenibacillaceae</taxon>
        <taxon>Paenibacillus</taxon>
    </lineage>
</organism>
<keyword evidence="7" id="KW-1185">Reference proteome</keyword>
<dbReference type="Proteomes" id="UP000245202">
    <property type="component" value="Unassembled WGS sequence"/>
</dbReference>
<keyword evidence="2 5" id="KW-0812">Transmembrane</keyword>
<dbReference type="PANTHER" id="PTHR30371:SF4">
    <property type="entry name" value="SEC-INDEPENDENT PROTEIN TRANSLOCASE PROTEIN TATCD"/>
    <property type="match status" value="1"/>
</dbReference>
<evidence type="ECO:0000313" key="7">
    <source>
        <dbReference type="Proteomes" id="UP000245202"/>
    </source>
</evidence>
<dbReference type="AlphaFoldDB" id="A0A2R5EY63"/>
<dbReference type="InterPro" id="IPR002033">
    <property type="entry name" value="TatC"/>
</dbReference>
<dbReference type="GO" id="GO:0065002">
    <property type="term" value="P:intracellular protein transmembrane transport"/>
    <property type="evidence" value="ECO:0007669"/>
    <property type="project" value="TreeGrafter"/>
</dbReference>
<keyword evidence="5" id="KW-0811">Translocation</keyword>
<protein>
    <recommendedName>
        <fullName evidence="5">Sec-independent protein translocase protein TatC</fullName>
    </recommendedName>
</protein>
<keyword evidence="5" id="KW-0813">Transport</keyword>
<sequence length="247" mass="27705">MLSPTIMTFLEHLAQLRKQIIAIAIVFVLCTVAGLVVAPYIFDAIKNAPPASSMDWNTFSPFDGVRIYMVIAMSVALVLTLPLALLLIWNFVKKGMYPHERSAALRYIPYSVFCLLVGLAFGYFVVLPMSFSFVTSVSEKLQLTETYGVAQYFGFMMNIVLPVAAAFELPIVVMFLTRIGLLTPERLRRSRRYAYLVLVVVSNLMTPPDIVSDFLLLIPLILLFEISVWLSKSVYRKRVAATEAMAS</sequence>
<dbReference type="GO" id="GO:0009977">
    <property type="term" value="F:proton motive force dependent protein transmembrane transporter activity"/>
    <property type="evidence" value="ECO:0007669"/>
    <property type="project" value="TreeGrafter"/>
</dbReference>
<feature type="transmembrane region" description="Helical" evidence="5">
    <location>
        <begin position="20"/>
        <end position="42"/>
    </location>
</feature>
<keyword evidence="4 5" id="KW-0472">Membrane</keyword>
<keyword evidence="5" id="KW-1003">Cell membrane</keyword>
<dbReference type="EMBL" id="BDQX01000381">
    <property type="protein sequence ID" value="GBG11055.1"/>
    <property type="molecule type" value="Genomic_DNA"/>
</dbReference>
<dbReference type="InterPro" id="IPR019820">
    <property type="entry name" value="Sec-indep_translocase_CS"/>
</dbReference>
<dbReference type="GO" id="GO:0033281">
    <property type="term" value="C:TAT protein transport complex"/>
    <property type="evidence" value="ECO:0007669"/>
    <property type="project" value="UniProtKB-UniRule"/>
</dbReference>
<evidence type="ECO:0000256" key="5">
    <source>
        <dbReference type="HAMAP-Rule" id="MF_00902"/>
    </source>
</evidence>
<dbReference type="NCBIfam" id="TIGR00945">
    <property type="entry name" value="tatC"/>
    <property type="match status" value="1"/>
</dbReference>
<feature type="transmembrane region" description="Helical" evidence="5">
    <location>
        <begin position="110"/>
        <end position="135"/>
    </location>
</feature>
<feature type="transmembrane region" description="Helical" evidence="5">
    <location>
        <begin position="193"/>
        <end position="208"/>
    </location>
</feature>
<dbReference type="PRINTS" id="PR01840">
    <property type="entry name" value="TATCFAMILY"/>
</dbReference>
<dbReference type="HAMAP" id="MF_00902">
    <property type="entry name" value="TatC"/>
    <property type="match status" value="1"/>
</dbReference>
<gene>
    <name evidence="5" type="primary">tatC</name>
    <name evidence="6" type="ORF">PAT3040_05834</name>
</gene>
<evidence type="ECO:0000256" key="1">
    <source>
        <dbReference type="ARBA" id="ARBA00004141"/>
    </source>
</evidence>
<comment type="subunit">
    <text evidence="5">Forms a complex with TatA.</text>
</comment>
<proteinExistence type="inferred from homology"/>
<feature type="transmembrane region" description="Helical" evidence="5">
    <location>
        <begin position="67"/>
        <end position="89"/>
    </location>
</feature>
<evidence type="ECO:0000313" key="6">
    <source>
        <dbReference type="EMBL" id="GBG11055.1"/>
    </source>
</evidence>
<evidence type="ECO:0000256" key="4">
    <source>
        <dbReference type="ARBA" id="ARBA00023136"/>
    </source>
</evidence>
<feature type="transmembrane region" description="Helical" evidence="5">
    <location>
        <begin position="214"/>
        <end position="231"/>
    </location>
</feature>
<keyword evidence="5" id="KW-0653">Protein transport</keyword>
<dbReference type="PROSITE" id="PS01218">
    <property type="entry name" value="TATC"/>
    <property type="match status" value="1"/>
</dbReference>
<comment type="similarity">
    <text evidence="5">Belongs to the TatC family.</text>
</comment>
<dbReference type="Pfam" id="PF00902">
    <property type="entry name" value="TatC"/>
    <property type="match status" value="1"/>
</dbReference>
<evidence type="ECO:0000256" key="3">
    <source>
        <dbReference type="ARBA" id="ARBA00022989"/>
    </source>
</evidence>
<dbReference type="GO" id="GO:0043953">
    <property type="term" value="P:protein transport by the Tat complex"/>
    <property type="evidence" value="ECO:0007669"/>
    <property type="project" value="UniProtKB-UniRule"/>
</dbReference>
<feature type="transmembrane region" description="Helical" evidence="5">
    <location>
        <begin position="155"/>
        <end position="181"/>
    </location>
</feature>